<name>A0AAU9JQH6_9CILI</name>
<proteinExistence type="predicted"/>
<evidence type="ECO:0000313" key="2">
    <source>
        <dbReference type="Proteomes" id="UP001162131"/>
    </source>
</evidence>
<accession>A0AAU9JQH6</accession>
<reference evidence="1" key="1">
    <citation type="submission" date="2021-09" db="EMBL/GenBank/DDBJ databases">
        <authorList>
            <consortium name="AG Swart"/>
            <person name="Singh M."/>
            <person name="Singh A."/>
            <person name="Seah K."/>
            <person name="Emmerich C."/>
        </authorList>
    </citation>
    <scope>NUCLEOTIDE SEQUENCE</scope>
    <source>
        <strain evidence="1">ATCC30299</strain>
    </source>
</reference>
<keyword evidence="2" id="KW-1185">Reference proteome</keyword>
<protein>
    <submittedName>
        <fullName evidence="1">Uncharacterized protein</fullName>
    </submittedName>
</protein>
<dbReference type="EMBL" id="CAJZBQ010000050">
    <property type="protein sequence ID" value="CAG9330077.1"/>
    <property type="molecule type" value="Genomic_DNA"/>
</dbReference>
<dbReference type="Proteomes" id="UP001162131">
    <property type="component" value="Unassembled WGS sequence"/>
</dbReference>
<dbReference type="AlphaFoldDB" id="A0AAU9JQH6"/>
<sequence length="242" mass="28588">MLWTLKNFSMMNITIYEFENVEETNDELMIEEHFYKELIVTDLARCEGILLGETELIQVEHKIDEKEIIIGALYGLDEAGEELCSVIKTEKASCDGDSIRNVEAKTGGKIRKPAHSINREKLKMEEGEEFKHLESFSFKCKKETQNMINCTRNKWTYICIISRHAKKKIKKFINWNLEKSTTVKQEILKLRETDILNWRKLEMGETKNKEYIGENGNSWSWRGRKKKNEFENYWSCRRAITV</sequence>
<comment type="caution">
    <text evidence="1">The sequence shown here is derived from an EMBL/GenBank/DDBJ whole genome shotgun (WGS) entry which is preliminary data.</text>
</comment>
<gene>
    <name evidence="1" type="ORF">BSTOLATCC_MIC50252</name>
</gene>
<organism evidence="1 2">
    <name type="scientific">Blepharisma stoltei</name>
    <dbReference type="NCBI Taxonomy" id="1481888"/>
    <lineage>
        <taxon>Eukaryota</taxon>
        <taxon>Sar</taxon>
        <taxon>Alveolata</taxon>
        <taxon>Ciliophora</taxon>
        <taxon>Postciliodesmatophora</taxon>
        <taxon>Heterotrichea</taxon>
        <taxon>Heterotrichida</taxon>
        <taxon>Blepharismidae</taxon>
        <taxon>Blepharisma</taxon>
    </lineage>
</organism>
<evidence type="ECO:0000313" key="1">
    <source>
        <dbReference type="EMBL" id="CAG9330077.1"/>
    </source>
</evidence>